<comment type="caution">
    <text evidence="1">The sequence shown here is derived from an EMBL/GenBank/DDBJ whole genome shotgun (WGS) entry which is preliminary data.</text>
</comment>
<dbReference type="EMBL" id="JAUSSY010000002">
    <property type="protein sequence ID" value="MDQ0117448.1"/>
    <property type="molecule type" value="Genomic_DNA"/>
</dbReference>
<accession>A0ABT9UCS4</accession>
<evidence type="ECO:0000313" key="2">
    <source>
        <dbReference type="Proteomes" id="UP001226389"/>
    </source>
</evidence>
<proteinExistence type="predicted"/>
<gene>
    <name evidence="1" type="ORF">J2T22_000618</name>
</gene>
<organism evidence="1 2">
    <name type="scientific">Pseudarthrobacter defluvii</name>
    <dbReference type="NCBI Taxonomy" id="410837"/>
    <lineage>
        <taxon>Bacteria</taxon>
        <taxon>Bacillati</taxon>
        <taxon>Actinomycetota</taxon>
        <taxon>Actinomycetes</taxon>
        <taxon>Micrococcales</taxon>
        <taxon>Micrococcaceae</taxon>
        <taxon>Pseudarthrobacter</taxon>
    </lineage>
</organism>
<protein>
    <submittedName>
        <fullName evidence="1">Uncharacterized protein</fullName>
    </submittedName>
</protein>
<reference evidence="1 2" key="1">
    <citation type="submission" date="2023-07" db="EMBL/GenBank/DDBJ databases">
        <title>Sorghum-associated microbial communities from plants grown in Nebraska, USA.</title>
        <authorList>
            <person name="Schachtman D."/>
        </authorList>
    </citation>
    <scope>NUCLEOTIDE SEQUENCE [LARGE SCALE GENOMIC DNA]</scope>
    <source>
        <strain evidence="1 2">DS994</strain>
    </source>
</reference>
<sequence>MISIAAYVRWEIVRWLSVNDPEFLRRMESAE</sequence>
<dbReference type="Proteomes" id="UP001226389">
    <property type="component" value="Unassembled WGS sequence"/>
</dbReference>
<name>A0ABT9UCS4_9MICC</name>
<keyword evidence="2" id="KW-1185">Reference proteome</keyword>
<evidence type="ECO:0000313" key="1">
    <source>
        <dbReference type="EMBL" id="MDQ0117448.1"/>
    </source>
</evidence>